<evidence type="ECO:0000256" key="2">
    <source>
        <dbReference type="ARBA" id="ARBA00022857"/>
    </source>
</evidence>
<dbReference type="InterPro" id="IPR036291">
    <property type="entry name" value="NAD(P)-bd_dom_sf"/>
</dbReference>
<reference evidence="4" key="1">
    <citation type="submission" date="2020-05" db="EMBL/GenBank/DDBJ databases">
        <title>WGS assembly of Corymbia citriodora subspecies variegata.</title>
        <authorList>
            <person name="Barry K."/>
            <person name="Hundley H."/>
            <person name="Shu S."/>
            <person name="Jenkins J."/>
            <person name="Grimwood J."/>
            <person name="Baten A."/>
        </authorList>
    </citation>
    <scope>NUCLEOTIDE SEQUENCE</scope>
    <source>
        <strain evidence="4">CV2-018</strain>
    </source>
</reference>
<evidence type="ECO:0000256" key="1">
    <source>
        <dbReference type="ARBA" id="ARBA00006328"/>
    </source>
</evidence>
<evidence type="ECO:0000313" key="4">
    <source>
        <dbReference type="EMBL" id="KAF7846358.1"/>
    </source>
</evidence>
<evidence type="ECO:0000259" key="3">
    <source>
        <dbReference type="Pfam" id="PF05368"/>
    </source>
</evidence>
<comment type="similarity">
    <text evidence="1">Belongs to the NmrA-type oxidoreductase family.</text>
</comment>
<dbReference type="Pfam" id="PF05368">
    <property type="entry name" value="NmrA"/>
    <property type="match status" value="1"/>
</dbReference>
<dbReference type="Gene3D" id="3.90.25.10">
    <property type="entry name" value="UDP-galactose 4-epimerase, domain 1"/>
    <property type="match status" value="1"/>
</dbReference>
<evidence type="ECO:0000313" key="5">
    <source>
        <dbReference type="Proteomes" id="UP000806378"/>
    </source>
</evidence>
<dbReference type="Gene3D" id="3.40.50.720">
    <property type="entry name" value="NAD(P)-binding Rossmann-like Domain"/>
    <property type="match status" value="1"/>
</dbReference>
<dbReference type="Gramene" id="rna-gnl|WGS:JABURB|Cocit.L4503.1">
    <property type="protein sequence ID" value="cds-KAF7846358.1"/>
    <property type="gene ID" value="gene-BT93_L4503"/>
</dbReference>
<name>A0A8T0CFR3_CORYI</name>
<proteinExistence type="inferred from homology"/>
<dbReference type="Proteomes" id="UP000806378">
    <property type="component" value="Unassembled WGS sequence"/>
</dbReference>
<sequence length="303" mass="34019">MTAPRRLLVTGATGKQGASLIKALLADPSQPFEIYAVTRNRTSTNAKLFSKQNVRIVEGNLDNIDAIFAQIPKPVWGVFSVPILDNGIKKEEARGKALTHAAVQAGASHIVFTATERGGQEKSENDPTEVPHFASKFRIEQDIKAAAAASHGHLTYTFLRPVAFFENMPNNFIGRAFVSMWRLDGRDRKLQMISAKDIGKVAAQAFLYAKDGEYRNTAISLAGDELSPNDAARIFKEVTGREIPATYSWLSWLIRMMVADLRHMFAWFKKGGFGTDVQAVRKRYPFMMDFKTWLEEESDWKRE</sequence>
<accession>A0A8T0CFR3</accession>
<dbReference type="OrthoDB" id="512960at2759"/>
<dbReference type="SUPFAM" id="SSF51735">
    <property type="entry name" value="NAD(P)-binding Rossmann-fold domains"/>
    <property type="match status" value="1"/>
</dbReference>
<keyword evidence="2" id="KW-0521">NADP</keyword>
<dbReference type="PANTHER" id="PTHR42748:SF7">
    <property type="entry name" value="NMRA LIKE REDOX SENSOR 1-RELATED"/>
    <property type="match status" value="1"/>
</dbReference>
<dbReference type="GO" id="GO:0005634">
    <property type="term" value="C:nucleus"/>
    <property type="evidence" value="ECO:0007669"/>
    <property type="project" value="TreeGrafter"/>
</dbReference>
<dbReference type="PANTHER" id="PTHR42748">
    <property type="entry name" value="NITROGEN METABOLITE REPRESSION PROTEIN NMRA FAMILY MEMBER"/>
    <property type="match status" value="1"/>
</dbReference>
<protein>
    <recommendedName>
        <fullName evidence="3">NmrA-like domain-containing protein</fullName>
    </recommendedName>
</protein>
<dbReference type="InterPro" id="IPR051164">
    <property type="entry name" value="NmrA-like_oxidored"/>
</dbReference>
<dbReference type="AlphaFoldDB" id="A0A8T0CFR3"/>
<dbReference type="EMBL" id="MU093594">
    <property type="protein sequence ID" value="KAF7846358.1"/>
    <property type="molecule type" value="Genomic_DNA"/>
</dbReference>
<organism evidence="4 5">
    <name type="scientific">Corymbia citriodora subsp. variegata</name>
    <dbReference type="NCBI Taxonomy" id="360336"/>
    <lineage>
        <taxon>Eukaryota</taxon>
        <taxon>Viridiplantae</taxon>
        <taxon>Streptophyta</taxon>
        <taxon>Embryophyta</taxon>
        <taxon>Tracheophyta</taxon>
        <taxon>Spermatophyta</taxon>
        <taxon>Magnoliopsida</taxon>
        <taxon>eudicotyledons</taxon>
        <taxon>Gunneridae</taxon>
        <taxon>Pentapetalae</taxon>
        <taxon>rosids</taxon>
        <taxon>malvids</taxon>
        <taxon>Myrtales</taxon>
        <taxon>Myrtaceae</taxon>
        <taxon>Myrtoideae</taxon>
        <taxon>Eucalypteae</taxon>
        <taxon>Corymbia</taxon>
    </lineage>
</organism>
<keyword evidence="5" id="KW-1185">Reference proteome</keyword>
<comment type="caution">
    <text evidence="4">The sequence shown here is derived from an EMBL/GenBank/DDBJ whole genome shotgun (WGS) entry which is preliminary data.</text>
</comment>
<gene>
    <name evidence="4" type="ORF">BT93_L4503</name>
</gene>
<feature type="domain" description="NmrA-like" evidence="3">
    <location>
        <begin position="6"/>
        <end position="273"/>
    </location>
</feature>
<dbReference type="InterPro" id="IPR008030">
    <property type="entry name" value="NmrA-like"/>
</dbReference>